<dbReference type="GO" id="GO:0006418">
    <property type="term" value="P:tRNA aminoacylation for protein translation"/>
    <property type="evidence" value="ECO:0007669"/>
    <property type="project" value="InterPro"/>
</dbReference>
<name>A0A382XU98_9ZZZZ</name>
<evidence type="ECO:0000313" key="7">
    <source>
        <dbReference type="EMBL" id="SVD74563.1"/>
    </source>
</evidence>
<dbReference type="PANTHER" id="PTHR11766:SF0">
    <property type="entry name" value="TYROSINE--TRNA LIGASE, MITOCHONDRIAL"/>
    <property type="match status" value="1"/>
</dbReference>
<gene>
    <name evidence="7" type="ORF">METZ01_LOCUS427417</name>
</gene>
<comment type="catalytic activity">
    <reaction evidence="6">
        <text>tRNA(Tyr) + L-tyrosine + ATP = L-tyrosyl-tRNA(Tyr) + AMP + diphosphate + H(+)</text>
        <dbReference type="Rhea" id="RHEA:10220"/>
        <dbReference type="Rhea" id="RHEA-COMP:9706"/>
        <dbReference type="Rhea" id="RHEA-COMP:9707"/>
        <dbReference type="ChEBI" id="CHEBI:15378"/>
        <dbReference type="ChEBI" id="CHEBI:30616"/>
        <dbReference type="ChEBI" id="CHEBI:33019"/>
        <dbReference type="ChEBI" id="CHEBI:58315"/>
        <dbReference type="ChEBI" id="CHEBI:78442"/>
        <dbReference type="ChEBI" id="CHEBI:78536"/>
        <dbReference type="ChEBI" id="CHEBI:456215"/>
        <dbReference type="EC" id="6.1.1.1"/>
    </reaction>
</comment>
<dbReference type="SUPFAM" id="SSF52374">
    <property type="entry name" value="Nucleotidylyl transferase"/>
    <property type="match status" value="1"/>
</dbReference>
<evidence type="ECO:0000256" key="5">
    <source>
        <dbReference type="ARBA" id="ARBA00023146"/>
    </source>
</evidence>
<keyword evidence="5" id="KW-0030">Aminoacyl-tRNA synthetase</keyword>
<dbReference type="GO" id="GO:0005524">
    <property type="term" value="F:ATP binding"/>
    <property type="evidence" value="ECO:0007669"/>
    <property type="project" value="UniProtKB-KW"/>
</dbReference>
<dbReference type="EMBL" id="UINC01170495">
    <property type="protein sequence ID" value="SVD74563.1"/>
    <property type="molecule type" value="Genomic_DNA"/>
</dbReference>
<keyword evidence="4" id="KW-0648">Protein biosynthesis</keyword>
<dbReference type="GO" id="GO:0005829">
    <property type="term" value="C:cytosol"/>
    <property type="evidence" value="ECO:0007669"/>
    <property type="project" value="TreeGrafter"/>
</dbReference>
<proteinExistence type="predicted"/>
<evidence type="ECO:0000256" key="6">
    <source>
        <dbReference type="ARBA" id="ARBA00048248"/>
    </source>
</evidence>
<evidence type="ECO:0008006" key="8">
    <source>
        <dbReference type="Google" id="ProtNLM"/>
    </source>
</evidence>
<dbReference type="InterPro" id="IPR014729">
    <property type="entry name" value="Rossmann-like_a/b/a_fold"/>
</dbReference>
<protein>
    <recommendedName>
        <fullName evidence="8">Tyrosine--tRNA ligase</fullName>
    </recommendedName>
</protein>
<dbReference type="GO" id="GO:0004831">
    <property type="term" value="F:tyrosine-tRNA ligase activity"/>
    <property type="evidence" value="ECO:0007669"/>
    <property type="project" value="UniProtKB-EC"/>
</dbReference>
<evidence type="ECO:0000256" key="1">
    <source>
        <dbReference type="ARBA" id="ARBA00022598"/>
    </source>
</evidence>
<dbReference type="AlphaFoldDB" id="A0A382XU98"/>
<keyword evidence="3" id="KW-0067">ATP-binding</keyword>
<evidence type="ECO:0000256" key="3">
    <source>
        <dbReference type="ARBA" id="ARBA00022840"/>
    </source>
</evidence>
<dbReference type="InterPro" id="IPR002305">
    <property type="entry name" value="aa-tRNA-synth_Ic"/>
</dbReference>
<evidence type="ECO:0000256" key="2">
    <source>
        <dbReference type="ARBA" id="ARBA00022741"/>
    </source>
</evidence>
<keyword evidence="1" id="KW-0436">Ligase</keyword>
<feature type="non-terminal residue" evidence="7">
    <location>
        <position position="85"/>
    </location>
</feature>
<keyword evidence="2" id="KW-0547">Nucleotide-binding</keyword>
<dbReference type="InterPro" id="IPR024088">
    <property type="entry name" value="Tyr-tRNA-ligase_bac-type"/>
</dbReference>
<dbReference type="PANTHER" id="PTHR11766">
    <property type="entry name" value="TYROSYL-TRNA SYNTHETASE"/>
    <property type="match status" value="1"/>
</dbReference>
<sequence>MQDTFLTEFNQRGYYNQCSDQRELSDMMSRNKVKAYIGFDCTAPSLHVGSLMQIMCLRLLQKHGHQPIVLLGGGTTLIGDPSGKE</sequence>
<dbReference type="Gene3D" id="3.40.50.620">
    <property type="entry name" value="HUPs"/>
    <property type="match status" value="1"/>
</dbReference>
<dbReference type="Pfam" id="PF00579">
    <property type="entry name" value="tRNA-synt_1b"/>
    <property type="match status" value="1"/>
</dbReference>
<evidence type="ECO:0000256" key="4">
    <source>
        <dbReference type="ARBA" id="ARBA00022917"/>
    </source>
</evidence>
<reference evidence="7" key="1">
    <citation type="submission" date="2018-05" db="EMBL/GenBank/DDBJ databases">
        <authorList>
            <person name="Lanie J.A."/>
            <person name="Ng W.-L."/>
            <person name="Kazmierczak K.M."/>
            <person name="Andrzejewski T.M."/>
            <person name="Davidsen T.M."/>
            <person name="Wayne K.J."/>
            <person name="Tettelin H."/>
            <person name="Glass J.I."/>
            <person name="Rusch D."/>
            <person name="Podicherti R."/>
            <person name="Tsui H.-C.T."/>
            <person name="Winkler M.E."/>
        </authorList>
    </citation>
    <scope>NUCLEOTIDE SEQUENCE</scope>
</reference>
<organism evidence="7">
    <name type="scientific">marine metagenome</name>
    <dbReference type="NCBI Taxonomy" id="408172"/>
    <lineage>
        <taxon>unclassified sequences</taxon>
        <taxon>metagenomes</taxon>
        <taxon>ecological metagenomes</taxon>
    </lineage>
</organism>
<accession>A0A382XU98</accession>